<sequence>MIKKIFVMFFTCFSFLLFTCVANASVTHMKDNTGETKTIKAENVQITTDQEILSEPSKINFINEIEKEDHIKHLKQGHKIIQRGVAKFPYVEINEKTYWLTEQQVKDIQSGKKVKVDDVTILSAADDIRYLTLSCSIIDVYDPKVNDPYQCHYLFMGYAEWQYSKCKRQIQPTLA</sequence>
<proteinExistence type="predicted"/>
<dbReference type="RefSeq" id="WP_073166090.1">
    <property type="nucleotide sequence ID" value="NZ_FQUW01000027.1"/>
</dbReference>
<dbReference type="OrthoDB" id="9984201at2"/>
<keyword evidence="3" id="KW-1185">Reference proteome</keyword>
<dbReference type="AlphaFoldDB" id="A0A1M5BAR8"/>
<dbReference type="EMBL" id="FQUW01000027">
    <property type="protein sequence ID" value="SHF39661.1"/>
    <property type="molecule type" value="Genomic_DNA"/>
</dbReference>
<evidence type="ECO:0000313" key="2">
    <source>
        <dbReference type="EMBL" id="SHF39661.1"/>
    </source>
</evidence>
<keyword evidence="1" id="KW-0732">Signal</keyword>
<reference evidence="3" key="1">
    <citation type="submission" date="2016-11" db="EMBL/GenBank/DDBJ databases">
        <authorList>
            <person name="Varghese N."/>
            <person name="Submissions S."/>
        </authorList>
    </citation>
    <scope>NUCLEOTIDE SEQUENCE [LARGE SCALE GENOMIC DNA]</scope>
    <source>
        <strain evidence="3">DSM 11792</strain>
    </source>
</reference>
<gene>
    <name evidence="2" type="ORF">SAMN02745218_02144</name>
</gene>
<evidence type="ECO:0000256" key="1">
    <source>
        <dbReference type="SAM" id="SignalP"/>
    </source>
</evidence>
<accession>A0A1M5BAR8</accession>
<organism evidence="2 3">
    <name type="scientific">Desulfofundulus australicus DSM 11792</name>
    <dbReference type="NCBI Taxonomy" id="1121425"/>
    <lineage>
        <taxon>Bacteria</taxon>
        <taxon>Bacillati</taxon>
        <taxon>Bacillota</taxon>
        <taxon>Clostridia</taxon>
        <taxon>Eubacteriales</taxon>
        <taxon>Peptococcaceae</taxon>
        <taxon>Desulfofundulus</taxon>
    </lineage>
</organism>
<feature type="signal peptide" evidence="1">
    <location>
        <begin position="1"/>
        <end position="24"/>
    </location>
</feature>
<evidence type="ECO:0000313" key="3">
    <source>
        <dbReference type="Proteomes" id="UP000184196"/>
    </source>
</evidence>
<feature type="chain" id="PRO_5009908984" evidence="1">
    <location>
        <begin position="25"/>
        <end position="175"/>
    </location>
</feature>
<name>A0A1M5BAR8_9FIRM</name>
<protein>
    <submittedName>
        <fullName evidence="2">Uncharacterized protein</fullName>
    </submittedName>
</protein>
<dbReference type="Proteomes" id="UP000184196">
    <property type="component" value="Unassembled WGS sequence"/>
</dbReference>